<proteinExistence type="inferred from homology"/>
<evidence type="ECO:0000256" key="6">
    <source>
        <dbReference type="ARBA" id="ARBA00023015"/>
    </source>
</evidence>
<gene>
    <name evidence="10" type="ORF">WICANDRAFT_80466</name>
</gene>
<evidence type="ECO:0000256" key="5">
    <source>
        <dbReference type="ARBA" id="ARBA00022491"/>
    </source>
</evidence>
<dbReference type="GO" id="GO:0005737">
    <property type="term" value="C:cytoplasm"/>
    <property type="evidence" value="ECO:0007669"/>
    <property type="project" value="UniProtKB-SubCell"/>
</dbReference>
<evidence type="ECO:0000256" key="1">
    <source>
        <dbReference type="ARBA" id="ARBA00004123"/>
    </source>
</evidence>
<dbReference type="InterPro" id="IPR013734">
    <property type="entry name" value="TF_Nrm1/Whi5"/>
</dbReference>
<comment type="subcellular location">
    <subcellularLocation>
        <location evidence="2">Cytoplasm</location>
    </subcellularLocation>
    <subcellularLocation>
        <location evidence="1">Nucleus</location>
    </subcellularLocation>
</comment>
<dbReference type="Pfam" id="PF08528">
    <property type="entry name" value="Whi5"/>
    <property type="match status" value="1"/>
</dbReference>
<keyword evidence="4" id="KW-0963">Cytoplasm</keyword>
<evidence type="ECO:0000256" key="9">
    <source>
        <dbReference type="SAM" id="MobiDB-lite"/>
    </source>
</evidence>
<evidence type="ECO:0000313" key="11">
    <source>
        <dbReference type="Proteomes" id="UP000094112"/>
    </source>
</evidence>
<dbReference type="AlphaFoldDB" id="A0A1E3NYW3"/>
<dbReference type="Proteomes" id="UP000094112">
    <property type="component" value="Unassembled WGS sequence"/>
</dbReference>
<dbReference type="GO" id="GO:0005634">
    <property type="term" value="C:nucleus"/>
    <property type="evidence" value="ECO:0007669"/>
    <property type="project" value="UniProtKB-SubCell"/>
</dbReference>
<feature type="region of interest" description="Disordered" evidence="9">
    <location>
        <begin position="224"/>
        <end position="246"/>
    </location>
</feature>
<evidence type="ECO:0000256" key="8">
    <source>
        <dbReference type="ARBA" id="ARBA00023242"/>
    </source>
</evidence>
<feature type="compositionally biased region" description="Polar residues" evidence="9">
    <location>
        <begin position="233"/>
        <end position="245"/>
    </location>
</feature>
<evidence type="ECO:0000256" key="3">
    <source>
        <dbReference type="ARBA" id="ARBA00006922"/>
    </source>
</evidence>
<protein>
    <submittedName>
        <fullName evidence="10">Uncharacterized protein</fullName>
    </submittedName>
</protein>
<name>A0A1E3NYW3_WICAA</name>
<organism evidence="10 11">
    <name type="scientific">Wickerhamomyces anomalus (strain ATCC 58044 / CBS 1984 / NCYC 433 / NRRL Y-366-8)</name>
    <name type="common">Yeast</name>
    <name type="synonym">Hansenula anomala</name>
    <dbReference type="NCBI Taxonomy" id="683960"/>
    <lineage>
        <taxon>Eukaryota</taxon>
        <taxon>Fungi</taxon>
        <taxon>Dikarya</taxon>
        <taxon>Ascomycota</taxon>
        <taxon>Saccharomycotina</taxon>
        <taxon>Saccharomycetes</taxon>
        <taxon>Phaffomycetales</taxon>
        <taxon>Wickerhamomycetaceae</taxon>
        <taxon>Wickerhamomyces</taxon>
    </lineage>
</organism>
<dbReference type="OrthoDB" id="5345625at2759"/>
<keyword evidence="8" id="KW-0539">Nucleus</keyword>
<keyword evidence="7" id="KW-0804">Transcription</keyword>
<dbReference type="RefSeq" id="XP_019037530.1">
    <property type="nucleotide sequence ID" value="XM_019185069.1"/>
</dbReference>
<evidence type="ECO:0000313" key="10">
    <source>
        <dbReference type="EMBL" id="ODQ58323.1"/>
    </source>
</evidence>
<reference evidence="10 11" key="1">
    <citation type="journal article" date="2016" name="Proc. Natl. Acad. Sci. U.S.A.">
        <title>Comparative genomics of biotechnologically important yeasts.</title>
        <authorList>
            <person name="Riley R."/>
            <person name="Haridas S."/>
            <person name="Wolfe K.H."/>
            <person name="Lopes M.R."/>
            <person name="Hittinger C.T."/>
            <person name="Goeker M."/>
            <person name="Salamov A.A."/>
            <person name="Wisecaver J.H."/>
            <person name="Long T.M."/>
            <person name="Calvey C.H."/>
            <person name="Aerts A.L."/>
            <person name="Barry K.W."/>
            <person name="Choi C."/>
            <person name="Clum A."/>
            <person name="Coughlan A.Y."/>
            <person name="Deshpande S."/>
            <person name="Douglass A.P."/>
            <person name="Hanson S.J."/>
            <person name="Klenk H.-P."/>
            <person name="LaButti K.M."/>
            <person name="Lapidus A."/>
            <person name="Lindquist E.A."/>
            <person name="Lipzen A.M."/>
            <person name="Meier-Kolthoff J.P."/>
            <person name="Ohm R.A."/>
            <person name="Otillar R.P."/>
            <person name="Pangilinan J.L."/>
            <person name="Peng Y."/>
            <person name="Rokas A."/>
            <person name="Rosa C.A."/>
            <person name="Scheuner C."/>
            <person name="Sibirny A.A."/>
            <person name="Slot J.C."/>
            <person name="Stielow J.B."/>
            <person name="Sun H."/>
            <person name="Kurtzman C.P."/>
            <person name="Blackwell M."/>
            <person name="Grigoriev I.V."/>
            <person name="Jeffries T.W."/>
        </authorList>
    </citation>
    <scope>NUCLEOTIDE SEQUENCE [LARGE SCALE GENOMIC DNA]</scope>
    <source>
        <strain evidence="11">ATCC 58044 / CBS 1984 / NCYC 433 / NRRL Y-366-8</strain>
    </source>
</reference>
<accession>A0A1E3NYW3</accession>
<dbReference type="GeneID" id="30202315"/>
<evidence type="ECO:0000256" key="7">
    <source>
        <dbReference type="ARBA" id="ARBA00023163"/>
    </source>
</evidence>
<sequence length="262" mass="28792">MSTFERPVLSVVSANALNKKHNSDLGNIKPTLPNLRSIISSKSFSNSNYSTTLSSIKKPTPSSKYTKNAEKLKYRLQLAYYKLRTDQVSVPIGEIIKKQEAKLQKQHHQPKKPIVTPSLTRHISLLAASTPLQSNPITNQKKKVSFKPIELPPTSKFSTNPTKTSSAALSRISEYQRPGNLRSLSLPQLGKSDSAHQHRSLKIEDLVNNTTQARVDVTPVKGRADENGDLIMSSPTKKLHSSTPGSYGAAKSLLQLSLISSN</sequence>
<dbReference type="EMBL" id="KV454212">
    <property type="protein sequence ID" value="ODQ58323.1"/>
    <property type="molecule type" value="Genomic_DNA"/>
</dbReference>
<keyword evidence="6" id="KW-0805">Transcription regulation</keyword>
<keyword evidence="11" id="KW-1185">Reference proteome</keyword>
<evidence type="ECO:0000256" key="4">
    <source>
        <dbReference type="ARBA" id="ARBA00022490"/>
    </source>
</evidence>
<comment type="similarity">
    <text evidence="3">Belongs to the WHI5/NRM1 family.</text>
</comment>
<evidence type="ECO:0000256" key="2">
    <source>
        <dbReference type="ARBA" id="ARBA00004496"/>
    </source>
</evidence>
<keyword evidence="5" id="KW-0678">Repressor</keyword>